<reference evidence="1" key="1">
    <citation type="submission" date="2023-10" db="EMBL/GenBank/DDBJ databases">
        <authorList>
            <person name="Rodriguez Cubillos JULIANA M."/>
            <person name="De Vega J."/>
        </authorList>
    </citation>
    <scope>NUCLEOTIDE SEQUENCE</scope>
</reference>
<dbReference type="EMBL" id="CASHSV030000409">
    <property type="protein sequence ID" value="CAJ2662357.1"/>
    <property type="molecule type" value="Genomic_DNA"/>
</dbReference>
<accession>A0ACB0L4N2</accession>
<comment type="caution">
    <text evidence="1">The sequence shown here is derived from an EMBL/GenBank/DDBJ whole genome shotgun (WGS) entry which is preliminary data.</text>
</comment>
<dbReference type="Proteomes" id="UP001177021">
    <property type="component" value="Unassembled WGS sequence"/>
</dbReference>
<evidence type="ECO:0000313" key="2">
    <source>
        <dbReference type="Proteomes" id="UP001177021"/>
    </source>
</evidence>
<proteinExistence type="predicted"/>
<protein>
    <submittedName>
        <fullName evidence="1">Uncharacterized protein</fullName>
    </submittedName>
</protein>
<gene>
    <name evidence="1" type="ORF">MILVUS5_LOCUS27962</name>
</gene>
<evidence type="ECO:0000313" key="1">
    <source>
        <dbReference type="EMBL" id="CAJ2662357.1"/>
    </source>
</evidence>
<keyword evidence="2" id="KW-1185">Reference proteome</keyword>
<organism evidence="1 2">
    <name type="scientific">Trifolium pratense</name>
    <name type="common">Red clover</name>
    <dbReference type="NCBI Taxonomy" id="57577"/>
    <lineage>
        <taxon>Eukaryota</taxon>
        <taxon>Viridiplantae</taxon>
        <taxon>Streptophyta</taxon>
        <taxon>Embryophyta</taxon>
        <taxon>Tracheophyta</taxon>
        <taxon>Spermatophyta</taxon>
        <taxon>Magnoliopsida</taxon>
        <taxon>eudicotyledons</taxon>
        <taxon>Gunneridae</taxon>
        <taxon>Pentapetalae</taxon>
        <taxon>rosids</taxon>
        <taxon>fabids</taxon>
        <taxon>Fabales</taxon>
        <taxon>Fabaceae</taxon>
        <taxon>Papilionoideae</taxon>
        <taxon>50 kb inversion clade</taxon>
        <taxon>NPAAA clade</taxon>
        <taxon>Hologalegina</taxon>
        <taxon>IRL clade</taxon>
        <taxon>Trifolieae</taxon>
        <taxon>Trifolium</taxon>
    </lineage>
</organism>
<name>A0ACB0L4N2_TRIPR</name>
<sequence length="89" mass="10191">MLESALISTEEDSWIYRLCNGDVSRRRNVVGIWERLTPLKVVVFSWQAFLGRLLTRQNLAISGVIPGDGKEGYPFCNLVLESFLLWQFA</sequence>